<accession>A0A7K1KRW4</accession>
<reference evidence="3 4" key="1">
    <citation type="submission" date="2019-11" db="EMBL/GenBank/DDBJ databases">
        <title>Pseudodesulfovibrio alkaliphilus, sp. nov., an alkaliphilic sulfate-reducing bacteria from mud volcano of Taman peninsula, Russia.</title>
        <authorList>
            <person name="Frolova A."/>
            <person name="Merkel A.Y."/>
            <person name="Slobodkin A.I."/>
        </authorList>
    </citation>
    <scope>NUCLEOTIDE SEQUENCE [LARGE SCALE GENOMIC DNA]</scope>
    <source>
        <strain evidence="3 4">F-1</strain>
    </source>
</reference>
<dbReference type="GO" id="GO:0016020">
    <property type="term" value="C:membrane"/>
    <property type="evidence" value="ECO:0007669"/>
    <property type="project" value="InterPro"/>
</dbReference>
<gene>
    <name evidence="3" type="ORF">GKC30_14475</name>
</gene>
<evidence type="ECO:0000313" key="3">
    <source>
        <dbReference type="EMBL" id="MUM78839.1"/>
    </source>
</evidence>
<feature type="domain" description="Cadherin" evidence="2">
    <location>
        <begin position="279"/>
        <end position="367"/>
    </location>
</feature>
<dbReference type="NCBIfam" id="NF012211">
    <property type="entry name" value="tand_rpt_95"/>
    <property type="match status" value="2"/>
</dbReference>
<organism evidence="3 4">
    <name type="scientific">Pseudodesulfovibrio alkaliphilus</name>
    <dbReference type="NCBI Taxonomy" id="2661613"/>
    <lineage>
        <taxon>Bacteria</taxon>
        <taxon>Pseudomonadati</taxon>
        <taxon>Thermodesulfobacteriota</taxon>
        <taxon>Desulfovibrionia</taxon>
        <taxon>Desulfovibrionales</taxon>
        <taxon>Desulfovibrionaceae</taxon>
    </lineage>
</organism>
<dbReference type="NCBIfam" id="TIGR01965">
    <property type="entry name" value="VCBS_repeat"/>
    <property type="match status" value="1"/>
</dbReference>
<dbReference type="Pfam" id="PF17803">
    <property type="entry name" value="Cadherin_4"/>
    <property type="match status" value="1"/>
</dbReference>
<feature type="compositionally biased region" description="Low complexity" evidence="1">
    <location>
        <begin position="150"/>
        <end position="162"/>
    </location>
</feature>
<feature type="non-terminal residue" evidence="3">
    <location>
        <position position="401"/>
    </location>
</feature>
<dbReference type="InterPro" id="IPR040853">
    <property type="entry name" value="RapA2_cadherin-like"/>
</dbReference>
<name>A0A7K1KRW4_9BACT</name>
<feature type="compositionally biased region" description="Polar residues" evidence="1">
    <location>
        <begin position="163"/>
        <end position="175"/>
    </location>
</feature>
<dbReference type="Pfam" id="PF17892">
    <property type="entry name" value="Cadherin_5"/>
    <property type="match status" value="1"/>
</dbReference>
<dbReference type="Proteomes" id="UP000461162">
    <property type="component" value="Unassembled WGS sequence"/>
</dbReference>
<dbReference type="AlphaFoldDB" id="A0A7K1KRW4"/>
<evidence type="ECO:0000259" key="2">
    <source>
        <dbReference type="PROSITE" id="PS50268"/>
    </source>
</evidence>
<proteinExistence type="predicted"/>
<dbReference type="RefSeq" id="WP_155935691.1">
    <property type="nucleotide sequence ID" value="NZ_WODC01000015.1"/>
</dbReference>
<dbReference type="InterPro" id="IPR010221">
    <property type="entry name" value="VCBS_dom"/>
</dbReference>
<evidence type="ECO:0000256" key="1">
    <source>
        <dbReference type="SAM" id="MobiDB-lite"/>
    </source>
</evidence>
<keyword evidence="4" id="KW-1185">Reference proteome</keyword>
<sequence>MAENNTPQSRVALSLPGEGKAARFQITSDMSVFFDFDVSEAIFTGKGNDLVITVEGQGVIVIEDYRLLAEQGALPVFEMMGGIQVPGDVYLFAFIDGTEEEDLETAAEGSSGSSGAGAYTDDSGSLVEGFDSLGGQEGLAFQSNRGFLESSSPGLSGSDTSGATNNPPTINGTLSIVTDEDVPTVITSAQILALASDPDPGSVLSVTGLSVEGGTLTAIGAGAWLFTPDQDYNGTIAVTFSVTDGVHTVQGQGAITVNPVNDAPVAVDDAAALKEKQIITGSVADNDYDVDNTAEELTYSLTDPDSAPAGLTFSADGTYTFDASSYDYLTEGETHVLKIGYSVSDGDLTDTATLTITVTGTNDAPVAVDDTAALKEKATITGSVADNDYDVDNTAEELTYS</sequence>
<dbReference type="GO" id="GO:0007156">
    <property type="term" value="P:homophilic cell adhesion via plasma membrane adhesion molecules"/>
    <property type="evidence" value="ECO:0007669"/>
    <property type="project" value="InterPro"/>
</dbReference>
<dbReference type="InterPro" id="IPR002126">
    <property type="entry name" value="Cadherin-like_dom"/>
</dbReference>
<feature type="region of interest" description="Disordered" evidence="1">
    <location>
        <begin position="150"/>
        <end position="175"/>
    </location>
</feature>
<comment type="caution">
    <text evidence="3">The sequence shown here is derived from an EMBL/GenBank/DDBJ whole genome shotgun (WGS) entry which is preliminary data.</text>
</comment>
<evidence type="ECO:0000313" key="4">
    <source>
        <dbReference type="Proteomes" id="UP000461162"/>
    </source>
</evidence>
<dbReference type="EMBL" id="WODC01000015">
    <property type="protein sequence ID" value="MUM78839.1"/>
    <property type="molecule type" value="Genomic_DNA"/>
</dbReference>
<protein>
    <submittedName>
        <fullName evidence="3">Tandem-95 repeat protein</fullName>
    </submittedName>
</protein>
<dbReference type="InterPro" id="IPR041690">
    <property type="entry name" value="Cadherin_5"/>
</dbReference>
<dbReference type="GO" id="GO:0005509">
    <property type="term" value="F:calcium ion binding"/>
    <property type="evidence" value="ECO:0007669"/>
    <property type="project" value="InterPro"/>
</dbReference>
<dbReference type="PROSITE" id="PS50268">
    <property type="entry name" value="CADHERIN_2"/>
    <property type="match status" value="1"/>
</dbReference>